<sequence length="255" mass="28281">MQVKIRKLGTALMDILYPPSCVLCGAGVAQHGLTCASCFGRLQPISRPFCDACATPQPSQESLGHTGLCAACEQHHPAWQQARAAFVYTTAARDLILQLKYADRTENARFLAQRMAQIGQDILHPDVLLVPVPVHRWRLLRRRYNQAALLADEVARIRHLQVAPDALVRIRATTKLAGFSRKERQREMHSAITFRPKWQQKLQGRSVVLVDDMLTTGATATACVQALKQAGVRSVRLLVAGLVPTRPEVDINLPE</sequence>
<evidence type="ECO:0000313" key="3">
    <source>
        <dbReference type="Proteomes" id="UP000093796"/>
    </source>
</evidence>
<dbReference type="InterPro" id="IPR044005">
    <property type="entry name" value="DZR_2"/>
</dbReference>
<dbReference type="Proteomes" id="UP000093796">
    <property type="component" value="Unassembled WGS sequence"/>
</dbReference>
<dbReference type="OrthoDB" id="9779910at2"/>
<evidence type="ECO:0000256" key="1">
    <source>
        <dbReference type="ARBA" id="ARBA00008007"/>
    </source>
</evidence>
<dbReference type="Pfam" id="PF00156">
    <property type="entry name" value="Pribosyltran"/>
    <property type="match status" value="1"/>
</dbReference>
<dbReference type="PANTHER" id="PTHR47505:SF1">
    <property type="entry name" value="DNA UTILIZATION PROTEIN YHGH"/>
    <property type="match status" value="1"/>
</dbReference>
<reference evidence="2 3" key="1">
    <citation type="submission" date="2016-05" db="EMBL/GenBank/DDBJ databases">
        <title>Genome sequencing of Acetobacter pasteurianus strain SRCM100623.</title>
        <authorList>
            <person name="Song Y.R."/>
        </authorList>
    </citation>
    <scope>NUCLEOTIDE SEQUENCE [LARGE SCALE GENOMIC DNA]</scope>
    <source>
        <strain evidence="2 3">SRCM100623</strain>
    </source>
</reference>
<name>A0A1A0DD89_ACEPA</name>
<dbReference type="InterPro" id="IPR000836">
    <property type="entry name" value="PRTase_dom"/>
</dbReference>
<dbReference type="InterPro" id="IPR051910">
    <property type="entry name" value="ComF/GntX_DNA_util-trans"/>
</dbReference>
<dbReference type="PANTHER" id="PTHR47505">
    <property type="entry name" value="DNA UTILIZATION PROTEIN YHGH"/>
    <property type="match status" value="1"/>
</dbReference>
<comment type="caution">
    <text evidence="2">The sequence shown here is derived from an EMBL/GenBank/DDBJ whole genome shotgun (WGS) entry which is preliminary data.</text>
</comment>
<dbReference type="Gene3D" id="3.40.50.2020">
    <property type="match status" value="1"/>
</dbReference>
<protein>
    <submittedName>
        <fullName evidence="2">Uncharacterized protein</fullName>
    </submittedName>
</protein>
<dbReference type="RefSeq" id="WP_003628739.1">
    <property type="nucleotide sequence ID" value="NZ_LYUD01000099.1"/>
</dbReference>
<dbReference type="Pfam" id="PF18912">
    <property type="entry name" value="DZR_2"/>
    <property type="match status" value="1"/>
</dbReference>
<dbReference type="EMBL" id="LYUD01000099">
    <property type="protein sequence ID" value="OAZ72990.1"/>
    <property type="molecule type" value="Genomic_DNA"/>
</dbReference>
<dbReference type="InterPro" id="IPR029057">
    <property type="entry name" value="PRTase-like"/>
</dbReference>
<gene>
    <name evidence="2" type="ORF">SRCM100623_01534</name>
</gene>
<dbReference type="AlphaFoldDB" id="A0A1A0DD89"/>
<dbReference type="PATRIC" id="fig|438.15.peg.1724"/>
<evidence type="ECO:0000313" key="2">
    <source>
        <dbReference type="EMBL" id="OAZ72990.1"/>
    </source>
</evidence>
<organism evidence="2 3">
    <name type="scientific">Acetobacter pasteurianus</name>
    <name type="common">Acetobacter turbidans</name>
    <dbReference type="NCBI Taxonomy" id="438"/>
    <lineage>
        <taxon>Bacteria</taxon>
        <taxon>Pseudomonadati</taxon>
        <taxon>Pseudomonadota</taxon>
        <taxon>Alphaproteobacteria</taxon>
        <taxon>Acetobacterales</taxon>
        <taxon>Acetobacteraceae</taxon>
        <taxon>Acetobacter</taxon>
    </lineage>
</organism>
<dbReference type="eggNOG" id="COG1040">
    <property type="taxonomic scope" value="Bacteria"/>
</dbReference>
<dbReference type="SUPFAM" id="SSF53271">
    <property type="entry name" value="PRTase-like"/>
    <property type="match status" value="1"/>
</dbReference>
<proteinExistence type="inferred from homology"/>
<accession>A0A1A0DD89</accession>
<dbReference type="CDD" id="cd06223">
    <property type="entry name" value="PRTases_typeI"/>
    <property type="match status" value="1"/>
</dbReference>
<comment type="similarity">
    <text evidence="1">Belongs to the ComF/GntX family.</text>
</comment>